<dbReference type="Pfam" id="PF11739">
    <property type="entry name" value="YdbH-like"/>
    <property type="match status" value="1"/>
</dbReference>
<gene>
    <name evidence="1" type="ORF">DWG24_09115</name>
</gene>
<evidence type="ECO:0000313" key="2">
    <source>
        <dbReference type="Proteomes" id="UP000500801"/>
    </source>
</evidence>
<dbReference type="InterPro" id="IPR021730">
    <property type="entry name" value="YdbH"/>
</dbReference>
<dbReference type="AlphaFoldDB" id="A0AAE7CYG7"/>
<accession>A0AAE7CYG7</accession>
<dbReference type="Proteomes" id="UP000500801">
    <property type="component" value="Chromosome"/>
</dbReference>
<dbReference type="NCBIfam" id="NF007971">
    <property type="entry name" value="PRK10695.1"/>
    <property type="match status" value="1"/>
</dbReference>
<protein>
    <submittedName>
        <fullName evidence="1">YdbH family protein</fullName>
    </submittedName>
</protein>
<sequence>MLTFIRCTRWLALLVVALTLAGIIACLTMPRWLPVVVQPYLPVGVRVALNDTPGWRQGGFWLPDVQLDVQLRLASCQPATLSGLLVRYRDGRWHLEAQALTLDADCLRHWPVSSAMTAPQLAQWQQWLPETELILHHVALTPWLPEAGSLQLSSDASRQQLRIQSDQLQVQAELRGAELTLHQGQMRTAPQETPLQINGAMHLAPTLNRLPQRGEVQGVGLPLRLPEPASAVLRWQGNQGELTVSVASMAEPLLTLPWRISDGNLHIQDGRWRWPYASQPLTGGVSLTWYDLLQPRDPLRLEARLNILTQGHHGRANAVLSVGPGLLGLTDSDMRFQFTGQVNLPDVSIFASLPGSVKGAVLDPTVALLPGALLRAWGTPRPDVELEEARWPLAGIQVTRQGVSGRLQAIVNVRDRYWGRFRLHLDGKAQQFWPDCGDWRWRYWGEGELPPLQGRWDMAGQGRWQNNEIDVESLSSGLNQLRYGVVTVEQPRLTLTEPLRWRRDPAEGTLRGALKLAAKQVSLHGAGTLPATELALDIHGRNLQDFQWNGQLQAQDVGPIRLNGRWDGQRLRGNGWWAPQPLRVFQTLLPPRWNLAIRTGQFYAQAAFSAARGQGFRAGGHWVVKNASAWLEDGEVSGVNFVLPYRFENHRWQLGISRPVALRINRLDSLFPMQNIDIQLYGHYPYSERHPFTLAQLDLDVLDGHLSLSPLRLPAHDSAILRLQGIDIGELVSGLKVKKLSMSGRVSGVLPLNFSHPLMLVKDGKFINDTPLTIALDSQLADQLARNSVANATAVAWLRYLEVGRSWVTVDISQNGELSLASRITGQSVMDDLSRRDIVLNYRQQENIFQLWRSLRFGDNLKAALEQQVAE</sequence>
<dbReference type="EMBL" id="CP033622">
    <property type="protein sequence ID" value="QIZ50916.1"/>
    <property type="molecule type" value="Genomic_DNA"/>
</dbReference>
<dbReference type="RefSeq" id="WP_168362291.1">
    <property type="nucleotide sequence ID" value="NZ_CP033622.1"/>
</dbReference>
<proteinExistence type="predicted"/>
<organism evidence="1 2">
    <name type="scientific">Dickeya zeae</name>
    <dbReference type="NCBI Taxonomy" id="204042"/>
    <lineage>
        <taxon>Bacteria</taxon>
        <taxon>Pseudomonadati</taxon>
        <taxon>Pseudomonadota</taxon>
        <taxon>Gammaproteobacteria</taxon>
        <taxon>Enterobacterales</taxon>
        <taxon>Pectobacteriaceae</taxon>
        <taxon>Dickeya</taxon>
    </lineage>
</organism>
<dbReference type="PROSITE" id="PS51257">
    <property type="entry name" value="PROKAR_LIPOPROTEIN"/>
    <property type="match status" value="1"/>
</dbReference>
<name>A0AAE7CYG7_9GAMM</name>
<reference evidence="1 2" key="1">
    <citation type="submission" date="2018-11" db="EMBL/GenBank/DDBJ databases">
        <title>Complete genome sequence of Dickeya zeae strain CE1 infecting Canna edulis Ker-Gawl. in China.</title>
        <authorList>
            <person name="Zhang J."/>
            <person name="Lin B."/>
            <person name="Shen H."/>
            <person name="Jiang S."/>
            <person name="Pu X."/>
            <person name="Sun D."/>
        </authorList>
    </citation>
    <scope>NUCLEOTIDE SEQUENCE [LARGE SCALE GENOMIC DNA]</scope>
    <source>
        <strain evidence="1 2">CE1</strain>
    </source>
</reference>
<evidence type="ECO:0000313" key="1">
    <source>
        <dbReference type="EMBL" id="QIZ50916.1"/>
    </source>
</evidence>